<dbReference type="AlphaFoldDB" id="A0A286J799"/>
<protein>
    <submittedName>
        <fullName evidence="3">Tripartite tricarboxylate transporter substrate binding protein BugE</fullName>
    </submittedName>
</protein>
<organism evidence="3 4">
    <name type="scientific">Delftia acidovorans</name>
    <name type="common">Pseudomonas acidovorans</name>
    <name type="synonym">Comamonas acidovorans</name>
    <dbReference type="NCBI Taxonomy" id="80866"/>
    <lineage>
        <taxon>Bacteria</taxon>
        <taxon>Pseudomonadati</taxon>
        <taxon>Pseudomonadota</taxon>
        <taxon>Betaproteobacteria</taxon>
        <taxon>Burkholderiales</taxon>
        <taxon>Comamonadaceae</taxon>
        <taxon>Delftia</taxon>
    </lineage>
</organism>
<evidence type="ECO:0000256" key="1">
    <source>
        <dbReference type="ARBA" id="ARBA00006987"/>
    </source>
</evidence>
<dbReference type="PANTHER" id="PTHR42928">
    <property type="entry name" value="TRICARBOXYLATE-BINDING PROTEIN"/>
    <property type="match status" value="1"/>
</dbReference>
<dbReference type="RefSeq" id="WP_012202811.1">
    <property type="nucleotide sequence ID" value="NZ_CAGKLB010000020.1"/>
</dbReference>
<dbReference type="InterPro" id="IPR005064">
    <property type="entry name" value="BUG"/>
</dbReference>
<dbReference type="Proteomes" id="UP000594778">
    <property type="component" value="Chromosome"/>
</dbReference>
<dbReference type="Gene3D" id="3.40.190.150">
    <property type="entry name" value="Bordetella uptake gene, domain 1"/>
    <property type="match status" value="1"/>
</dbReference>
<comment type="similarity">
    <text evidence="1">Belongs to the UPF0065 (bug) family.</text>
</comment>
<dbReference type="PANTHER" id="PTHR42928:SF5">
    <property type="entry name" value="BLR1237 PROTEIN"/>
    <property type="match status" value="1"/>
</dbReference>
<dbReference type="GeneID" id="24117108"/>
<reference evidence="2" key="2">
    <citation type="submission" date="2023-11" db="EMBL/GenBank/DDBJ databases">
        <title>Identification and selenium tolerance of Delftia acidovorans R3-25.</title>
        <authorList>
            <person name="Zhang S."/>
            <person name="Liu Y."/>
            <person name="Guo Y."/>
        </authorList>
    </citation>
    <scope>NUCLEOTIDE SEQUENCE</scope>
    <source>
        <strain evidence="2">R3-25</strain>
    </source>
</reference>
<dbReference type="CDD" id="cd13577">
    <property type="entry name" value="PBP2_BugE_Glu"/>
    <property type="match status" value="1"/>
</dbReference>
<accession>A0A286J799</accession>
<dbReference type="Pfam" id="PF03401">
    <property type="entry name" value="TctC"/>
    <property type="match status" value="1"/>
</dbReference>
<dbReference type="Gene3D" id="3.40.190.10">
    <property type="entry name" value="Periplasmic binding protein-like II"/>
    <property type="match status" value="1"/>
</dbReference>
<dbReference type="Proteomes" id="UP001287445">
    <property type="component" value="Unassembled WGS sequence"/>
</dbReference>
<evidence type="ECO:0000313" key="2">
    <source>
        <dbReference type="EMBL" id="MDX4951968.1"/>
    </source>
</evidence>
<gene>
    <name evidence="3" type="ORF">I6G66_18590</name>
    <name evidence="2" type="ORF">SGN30_00900</name>
</gene>
<dbReference type="SUPFAM" id="SSF53850">
    <property type="entry name" value="Periplasmic binding protein-like II"/>
    <property type="match status" value="1"/>
</dbReference>
<evidence type="ECO:0000313" key="4">
    <source>
        <dbReference type="Proteomes" id="UP000594778"/>
    </source>
</evidence>
<dbReference type="EMBL" id="JAWWMZ010000001">
    <property type="protein sequence ID" value="MDX4951968.1"/>
    <property type="molecule type" value="Genomic_DNA"/>
</dbReference>
<reference evidence="3 4" key="1">
    <citation type="submission" date="2020-12" db="EMBL/GenBank/DDBJ databases">
        <title>FDA dAtabase for Regulatory Grade micrObial Sequences (FDA-ARGOS): Supporting development and validation of Infectious Disease Dx tests.</title>
        <authorList>
            <person name="Sproer C."/>
            <person name="Gronow S."/>
            <person name="Severitt S."/>
            <person name="Schroder I."/>
            <person name="Tallon L."/>
            <person name="Sadzewicz L."/>
            <person name="Zhao X."/>
            <person name="Boylan J."/>
            <person name="Ott S."/>
            <person name="Bowen H."/>
            <person name="Vavikolanu K."/>
            <person name="Mehta A."/>
            <person name="Aluvathingal J."/>
            <person name="Nadendla S."/>
            <person name="Lowell S."/>
            <person name="Myers T."/>
            <person name="Yan Y."/>
            <person name="Sichtig H."/>
        </authorList>
    </citation>
    <scope>NUCLEOTIDE SEQUENCE [LARGE SCALE GENOMIC DNA]</scope>
    <source>
        <strain evidence="3 4">FDAARGOS_909</strain>
    </source>
</reference>
<proteinExistence type="inferred from homology"/>
<sequence length="322" mass="33934">MQRRHFLASIAASSVVPGMSFAQDTSRPLRIVVPFPAGGSTDMVPRNMQDVLPKLLGGQAVVIENKAGAGGSIGMAEVARATDGVTFGIATLSTHGVNPAVFKKLPYDAINDFVGVTEIVKAPGVIVINPKLVPANNFAEFVKYLKANPGKVSFATPGNGTIGHMWGAQFMKSTGTEMQHIPYRGAGPAINDVLGGQVPVYFDQVASSLPHIKGGKVKALAVSWHERLDVLPDVQTYAEAGHADLNDPSWFGLVAPKSTPPEQIARVQKAIAAALKDPAVQKRMAAQGLYISGTSSDAFTKQIASEVAKMKKIAATAQIQLD</sequence>
<dbReference type="OMA" id="PYDAIND"/>
<name>A0A286J799_DELAC</name>
<dbReference type="EMBL" id="CP065668">
    <property type="protein sequence ID" value="QPS06318.1"/>
    <property type="molecule type" value="Genomic_DNA"/>
</dbReference>
<dbReference type="InterPro" id="IPR042100">
    <property type="entry name" value="Bug_dom1"/>
</dbReference>
<evidence type="ECO:0000313" key="3">
    <source>
        <dbReference type="EMBL" id="QPS06318.1"/>
    </source>
</evidence>
<dbReference type="PIRSF" id="PIRSF017082">
    <property type="entry name" value="YflP"/>
    <property type="match status" value="1"/>
</dbReference>